<dbReference type="AlphaFoldDB" id="A0A6F8XGJ5"/>
<sequence length="84" mass="9257">MIFDQQSSPGWAVGMHHYVDGDLSTNDPRRSAFYIAAVVRDVLNSFTSSVNTNRTSFTFYIGFGNRFSGVSATHPVGTFARGFN</sequence>
<dbReference type="EMBL" id="AP022869">
    <property type="protein sequence ID" value="BCB72620.1"/>
    <property type="molecule type" value="Genomic_DNA"/>
</dbReference>
<gene>
    <name evidence="1" type="ORF">HMEPL2_29710</name>
</gene>
<accession>A0A6F8XGJ5</accession>
<name>A0A6F8XGJ5_9GAMM</name>
<proteinExistence type="predicted"/>
<organism evidence="1 2">
    <name type="scientific">Vreelandella aquamarina</name>
    <dbReference type="NCBI Taxonomy" id="77097"/>
    <lineage>
        <taxon>Bacteria</taxon>
        <taxon>Pseudomonadati</taxon>
        <taxon>Pseudomonadota</taxon>
        <taxon>Gammaproteobacteria</taxon>
        <taxon>Oceanospirillales</taxon>
        <taxon>Halomonadaceae</taxon>
        <taxon>Vreelandella</taxon>
    </lineage>
</organism>
<keyword evidence="2" id="KW-1185">Reference proteome</keyword>
<evidence type="ECO:0000313" key="1">
    <source>
        <dbReference type="EMBL" id="BCB72620.1"/>
    </source>
</evidence>
<evidence type="ECO:0000313" key="2">
    <source>
        <dbReference type="Proteomes" id="UP000501053"/>
    </source>
</evidence>
<protein>
    <submittedName>
        <fullName evidence="1">Uncharacterized protein</fullName>
    </submittedName>
</protein>
<reference evidence="1 2" key="1">
    <citation type="submission" date="2020-03" db="EMBL/GenBank/DDBJ databases">
        <title>Complete Genome Sequence of Halomonas meridiana strain Eplume2, isolated from hydrothermal-plume in the north east Pacific Ocean.</title>
        <authorList>
            <person name="Kurihara Y."/>
            <person name="Kawai S."/>
            <person name="Sakai A."/>
            <person name="Galipon J."/>
            <person name="Arakawa K."/>
        </authorList>
    </citation>
    <scope>NUCLEOTIDE SEQUENCE [LARGE SCALE GENOMIC DNA]</scope>
    <source>
        <strain evidence="1 2">Eplume2</strain>
    </source>
</reference>
<dbReference type="Proteomes" id="UP000501053">
    <property type="component" value="Chromosome"/>
</dbReference>